<keyword evidence="6 10" id="KW-0342">GTP-binding</keyword>
<dbReference type="GO" id="GO:0003924">
    <property type="term" value="F:GTPase activity"/>
    <property type="evidence" value="ECO:0007669"/>
    <property type="project" value="InterPro"/>
</dbReference>
<comment type="caution">
    <text evidence="11">The sequence shown here is derived from an EMBL/GenBank/DDBJ whole genome shotgun (WGS) entry which is preliminary data.</text>
</comment>
<evidence type="ECO:0000256" key="1">
    <source>
        <dbReference type="ARBA" id="ARBA00004123"/>
    </source>
</evidence>
<dbReference type="EMBL" id="BMAC01000169">
    <property type="protein sequence ID" value="GFP88587.1"/>
    <property type="molecule type" value="Genomic_DNA"/>
</dbReference>
<evidence type="ECO:0000256" key="8">
    <source>
        <dbReference type="ARBA" id="ARBA00024659"/>
    </source>
</evidence>
<dbReference type="AlphaFoldDB" id="A0A830BM33"/>
<dbReference type="Gene3D" id="3.40.50.300">
    <property type="entry name" value="P-loop containing nucleotide triphosphate hydrolases"/>
    <property type="match status" value="1"/>
</dbReference>
<organism evidence="11 12">
    <name type="scientific">Phtheirospermum japonicum</name>
    <dbReference type="NCBI Taxonomy" id="374723"/>
    <lineage>
        <taxon>Eukaryota</taxon>
        <taxon>Viridiplantae</taxon>
        <taxon>Streptophyta</taxon>
        <taxon>Embryophyta</taxon>
        <taxon>Tracheophyta</taxon>
        <taxon>Spermatophyta</taxon>
        <taxon>Magnoliopsida</taxon>
        <taxon>eudicotyledons</taxon>
        <taxon>Gunneridae</taxon>
        <taxon>Pentapetalae</taxon>
        <taxon>asterids</taxon>
        <taxon>lamiids</taxon>
        <taxon>Lamiales</taxon>
        <taxon>Orobanchaceae</taxon>
        <taxon>Orobanchaceae incertae sedis</taxon>
        <taxon>Phtheirospermum</taxon>
    </lineage>
</organism>
<dbReference type="OrthoDB" id="2012850at2759"/>
<dbReference type="SMART" id="SM00175">
    <property type="entry name" value="RAB"/>
    <property type="match status" value="1"/>
</dbReference>
<keyword evidence="5 10" id="KW-0653">Protein transport</keyword>
<dbReference type="InterPro" id="IPR002041">
    <property type="entry name" value="Ran_GTPase"/>
</dbReference>
<dbReference type="SMART" id="SM00176">
    <property type="entry name" value="RAN"/>
    <property type="match status" value="1"/>
</dbReference>
<comment type="subcellular location">
    <subcellularLocation>
        <location evidence="1 10">Nucleus</location>
    </subcellularLocation>
</comment>
<sequence length="132" mass="15418">TISVEVHPLDFTTNYGKIRFYCWDTAGQEKFGGLRDVYYIRGNCAIIMFDVTARVTYKNVPTWYRDLCRVCDNIPIVLCGNKIDIKNRQMKAKQVTFQERRIFSTLRSQRKATTIMRSLFCILPENLFGSLT</sequence>
<evidence type="ECO:0000256" key="6">
    <source>
        <dbReference type="ARBA" id="ARBA00023134"/>
    </source>
</evidence>
<accession>A0A830BM33</accession>
<dbReference type="Proteomes" id="UP000653305">
    <property type="component" value="Unassembled WGS sequence"/>
</dbReference>
<dbReference type="SMART" id="SM00173">
    <property type="entry name" value="RAS"/>
    <property type="match status" value="1"/>
</dbReference>
<evidence type="ECO:0000256" key="3">
    <source>
        <dbReference type="ARBA" id="ARBA00022448"/>
    </source>
</evidence>
<evidence type="ECO:0000313" key="12">
    <source>
        <dbReference type="Proteomes" id="UP000653305"/>
    </source>
</evidence>
<dbReference type="InterPro" id="IPR005225">
    <property type="entry name" value="Small_GTP-bd"/>
</dbReference>
<dbReference type="PRINTS" id="PR00627">
    <property type="entry name" value="GTPRANTC4"/>
</dbReference>
<dbReference type="PROSITE" id="PS51418">
    <property type="entry name" value="RAN"/>
    <property type="match status" value="1"/>
</dbReference>
<comment type="similarity">
    <text evidence="2 10">Belongs to the small GTPase superfamily. Ran family.</text>
</comment>
<dbReference type="InterPro" id="IPR027417">
    <property type="entry name" value="P-loop_NTPase"/>
</dbReference>
<dbReference type="GO" id="GO:0006606">
    <property type="term" value="P:protein import into nucleus"/>
    <property type="evidence" value="ECO:0007669"/>
    <property type="project" value="TreeGrafter"/>
</dbReference>
<dbReference type="NCBIfam" id="TIGR00231">
    <property type="entry name" value="small_GTP"/>
    <property type="match status" value="1"/>
</dbReference>
<evidence type="ECO:0000256" key="2">
    <source>
        <dbReference type="ARBA" id="ARBA00008028"/>
    </source>
</evidence>
<comment type="function">
    <text evidence="8 10">GTP-binding protein involved in nucleocytoplasmic transport. Required for the import of protein into the nucleus and also for RNA export. Involved in chromatin condensation and control of cell cycle.</text>
</comment>
<keyword evidence="12" id="KW-1185">Reference proteome</keyword>
<dbReference type="PANTHER" id="PTHR24071:SF33">
    <property type="entry name" value="GTP-BINDING NUCLEAR PROTEIN RAN-1"/>
    <property type="match status" value="1"/>
</dbReference>
<dbReference type="PROSITE" id="PS51419">
    <property type="entry name" value="RAB"/>
    <property type="match status" value="1"/>
</dbReference>
<dbReference type="InterPro" id="IPR001806">
    <property type="entry name" value="Small_GTPase"/>
</dbReference>
<evidence type="ECO:0000256" key="10">
    <source>
        <dbReference type="RuleBase" id="RU363057"/>
    </source>
</evidence>
<evidence type="ECO:0000313" key="11">
    <source>
        <dbReference type="EMBL" id="GFP88587.1"/>
    </source>
</evidence>
<evidence type="ECO:0000256" key="5">
    <source>
        <dbReference type="ARBA" id="ARBA00022927"/>
    </source>
</evidence>
<dbReference type="GO" id="GO:0005737">
    <property type="term" value="C:cytoplasm"/>
    <property type="evidence" value="ECO:0007669"/>
    <property type="project" value="TreeGrafter"/>
</dbReference>
<keyword evidence="7 10" id="KW-0539">Nucleus</keyword>
<gene>
    <name evidence="11" type="ORF">PHJA_001002400</name>
</gene>
<proteinExistence type="inferred from homology"/>
<dbReference type="GO" id="GO:0005525">
    <property type="term" value="F:GTP binding"/>
    <property type="evidence" value="ECO:0007669"/>
    <property type="project" value="UniProtKB-KW"/>
</dbReference>
<dbReference type="GO" id="GO:0000054">
    <property type="term" value="P:ribosomal subunit export from nucleus"/>
    <property type="evidence" value="ECO:0007669"/>
    <property type="project" value="TreeGrafter"/>
</dbReference>
<protein>
    <recommendedName>
        <fullName evidence="10">GTP-binding nuclear protein</fullName>
    </recommendedName>
</protein>
<evidence type="ECO:0000256" key="4">
    <source>
        <dbReference type="ARBA" id="ARBA00022741"/>
    </source>
</evidence>
<dbReference type="PANTHER" id="PTHR24071">
    <property type="entry name" value="RAN GTPASE"/>
    <property type="match status" value="1"/>
</dbReference>
<name>A0A830BM33_9LAMI</name>
<dbReference type="SUPFAM" id="SSF52540">
    <property type="entry name" value="P-loop containing nucleoside triphosphate hydrolases"/>
    <property type="match status" value="1"/>
</dbReference>
<dbReference type="Pfam" id="PF00071">
    <property type="entry name" value="Ras"/>
    <property type="match status" value="1"/>
</dbReference>
<dbReference type="GO" id="GO:0005634">
    <property type="term" value="C:nucleus"/>
    <property type="evidence" value="ECO:0007669"/>
    <property type="project" value="UniProtKB-SubCell"/>
</dbReference>
<reference evidence="11" key="1">
    <citation type="submission" date="2020-07" db="EMBL/GenBank/DDBJ databases">
        <title>Ethylene signaling mediates host invasion by parasitic plants.</title>
        <authorList>
            <person name="Yoshida S."/>
        </authorList>
    </citation>
    <scope>NUCLEOTIDE SEQUENCE</scope>
    <source>
        <strain evidence="11">Okayama</strain>
    </source>
</reference>
<dbReference type="SMART" id="SM00174">
    <property type="entry name" value="RHO"/>
    <property type="match status" value="1"/>
</dbReference>
<comment type="subunit">
    <text evidence="9">Found in a nuclear export complex with RanGTP, exportin and pre-miRNA.</text>
</comment>
<feature type="non-terminal residue" evidence="11">
    <location>
        <position position="132"/>
    </location>
</feature>
<keyword evidence="4 10" id="KW-0547">Nucleotide-binding</keyword>
<keyword evidence="3 10" id="KW-0813">Transport</keyword>
<evidence type="ECO:0000256" key="9">
    <source>
        <dbReference type="ARBA" id="ARBA00026078"/>
    </source>
</evidence>
<evidence type="ECO:0000256" key="7">
    <source>
        <dbReference type="ARBA" id="ARBA00023242"/>
    </source>
</evidence>